<dbReference type="GO" id="GO:0003677">
    <property type="term" value="F:DNA binding"/>
    <property type="evidence" value="ECO:0007669"/>
    <property type="project" value="InterPro"/>
</dbReference>
<dbReference type="RefSeq" id="WP_135014001.1">
    <property type="nucleotide sequence ID" value="NZ_JADGLK010000076.1"/>
</dbReference>
<dbReference type="EMBL" id="SPQC01000076">
    <property type="protein sequence ID" value="TFU19675.1"/>
    <property type="molecule type" value="Genomic_DNA"/>
</dbReference>
<dbReference type="OrthoDB" id="513181at2"/>
<evidence type="ECO:0000313" key="2">
    <source>
        <dbReference type="EMBL" id="TFU19675.1"/>
    </source>
</evidence>
<proteinExistence type="predicted"/>
<evidence type="ECO:0000259" key="1">
    <source>
        <dbReference type="PROSITE" id="PS50943"/>
    </source>
</evidence>
<dbReference type="SUPFAM" id="SSF47413">
    <property type="entry name" value="lambda repressor-like DNA-binding domains"/>
    <property type="match status" value="1"/>
</dbReference>
<gene>
    <name evidence="2" type="ORF">E4U03_12250</name>
</gene>
<comment type="caution">
    <text evidence="2">The sequence shown here is derived from an EMBL/GenBank/DDBJ whole genome shotgun (WGS) entry which is preliminary data.</text>
</comment>
<dbReference type="CDD" id="cd00093">
    <property type="entry name" value="HTH_XRE"/>
    <property type="match status" value="1"/>
</dbReference>
<dbReference type="InterPro" id="IPR010982">
    <property type="entry name" value="Lambda_DNA-bd_dom_sf"/>
</dbReference>
<reference evidence="2 3" key="1">
    <citation type="submission" date="2019-03" db="EMBL/GenBank/DDBJ databases">
        <title>Diversity of the mouse oral microbiome.</title>
        <authorList>
            <person name="Joseph S."/>
            <person name="Aduse-Opoku J."/>
            <person name="Curtis M."/>
            <person name="Wade W."/>
            <person name="Hashim A."/>
        </authorList>
    </citation>
    <scope>NUCLEOTIDE SEQUENCE [LARGE SCALE GENOMIC DNA]</scope>
    <source>
        <strain evidence="3">irhom_31</strain>
    </source>
</reference>
<organism evidence="2 3">
    <name type="scientific">Rothia nasimurium</name>
    <dbReference type="NCBI Taxonomy" id="85336"/>
    <lineage>
        <taxon>Bacteria</taxon>
        <taxon>Bacillati</taxon>
        <taxon>Actinomycetota</taxon>
        <taxon>Actinomycetes</taxon>
        <taxon>Micrococcales</taxon>
        <taxon>Micrococcaceae</taxon>
        <taxon>Rothia</taxon>
    </lineage>
</organism>
<dbReference type="InterPro" id="IPR001387">
    <property type="entry name" value="Cro/C1-type_HTH"/>
</dbReference>
<dbReference type="AlphaFoldDB" id="A0A4Y9F105"/>
<dbReference type="PROSITE" id="PS50943">
    <property type="entry name" value="HTH_CROC1"/>
    <property type="match status" value="1"/>
</dbReference>
<sequence>MHIPRFTLKDRIIKARTDAGLKQHELASIVGVSANSMTRYEKEQRTPPPEIVEAIAEATGVPLEWFYQEDNSEPASHPALPERIILIRDGNGYKAEL</sequence>
<dbReference type="SMART" id="SM00530">
    <property type="entry name" value="HTH_XRE"/>
    <property type="match status" value="1"/>
</dbReference>
<name>A0A4Y9F105_9MICC</name>
<feature type="domain" description="HTH cro/C1-type" evidence="1">
    <location>
        <begin position="12"/>
        <end position="66"/>
    </location>
</feature>
<dbReference type="Pfam" id="PF01381">
    <property type="entry name" value="HTH_3"/>
    <property type="match status" value="1"/>
</dbReference>
<protein>
    <submittedName>
        <fullName evidence="2">XRE family transcriptional regulator</fullName>
    </submittedName>
</protein>
<dbReference type="Gene3D" id="1.10.260.40">
    <property type="entry name" value="lambda repressor-like DNA-binding domains"/>
    <property type="match status" value="1"/>
</dbReference>
<accession>A0A4Y9F105</accession>
<dbReference type="Proteomes" id="UP000297951">
    <property type="component" value="Unassembled WGS sequence"/>
</dbReference>
<evidence type="ECO:0000313" key="3">
    <source>
        <dbReference type="Proteomes" id="UP000297951"/>
    </source>
</evidence>